<dbReference type="PANTHER" id="PTHR30055">
    <property type="entry name" value="HTH-TYPE TRANSCRIPTIONAL REGULATOR RUTR"/>
    <property type="match status" value="1"/>
</dbReference>
<keyword evidence="7" id="KW-1185">Reference proteome</keyword>
<dbReference type="SUPFAM" id="SSF46689">
    <property type="entry name" value="Homeodomain-like"/>
    <property type="match status" value="1"/>
</dbReference>
<dbReference type="Pfam" id="PF00440">
    <property type="entry name" value="TetR_N"/>
    <property type="match status" value="1"/>
</dbReference>
<dbReference type="PANTHER" id="PTHR30055:SF231">
    <property type="entry name" value="TRANSCRIPTIONAL REGULATORY PROTEIN (PROBABLY DEOR-FAMILY)-RELATED"/>
    <property type="match status" value="1"/>
</dbReference>
<feature type="compositionally biased region" description="Basic and acidic residues" evidence="5">
    <location>
        <begin position="228"/>
        <end position="243"/>
    </location>
</feature>
<organism evidence="6 7">
    <name type="scientific">Cnuibacter physcomitrellae</name>
    <dbReference type="NCBI Taxonomy" id="1619308"/>
    <lineage>
        <taxon>Bacteria</taxon>
        <taxon>Bacillati</taxon>
        <taxon>Actinomycetota</taxon>
        <taxon>Actinomycetes</taxon>
        <taxon>Micrococcales</taxon>
        <taxon>Microbacteriaceae</taxon>
        <taxon>Cnuibacter</taxon>
    </lineage>
</organism>
<dbReference type="InterPro" id="IPR050109">
    <property type="entry name" value="HTH-type_TetR-like_transc_reg"/>
</dbReference>
<dbReference type="GO" id="GO:0003700">
    <property type="term" value="F:DNA-binding transcription factor activity"/>
    <property type="evidence" value="ECO:0007669"/>
    <property type="project" value="TreeGrafter"/>
</dbReference>
<dbReference type="Pfam" id="PF13977">
    <property type="entry name" value="TetR_C_6"/>
    <property type="match status" value="1"/>
</dbReference>
<evidence type="ECO:0000256" key="5">
    <source>
        <dbReference type="SAM" id="MobiDB-lite"/>
    </source>
</evidence>
<keyword evidence="3" id="KW-0238">DNA-binding</keyword>
<accession>A0A1X9LKW3</accession>
<evidence type="ECO:0000256" key="2">
    <source>
        <dbReference type="ARBA" id="ARBA00023015"/>
    </source>
</evidence>
<evidence type="ECO:0000256" key="1">
    <source>
        <dbReference type="ARBA" id="ARBA00022491"/>
    </source>
</evidence>
<feature type="compositionally biased region" description="Basic and acidic residues" evidence="5">
    <location>
        <begin position="211"/>
        <end position="221"/>
    </location>
</feature>
<dbReference type="AlphaFoldDB" id="A0A1X9LKW3"/>
<dbReference type="InterPro" id="IPR009057">
    <property type="entry name" value="Homeodomain-like_sf"/>
</dbReference>
<dbReference type="InterPro" id="IPR001647">
    <property type="entry name" value="HTH_TetR"/>
</dbReference>
<dbReference type="KEGG" id="cphy:B5808_11390"/>
<evidence type="ECO:0000256" key="4">
    <source>
        <dbReference type="ARBA" id="ARBA00023163"/>
    </source>
</evidence>
<dbReference type="InterPro" id="IPR039538">
    <property type="entry name" value="BetI_C"/>
</dbReference>
<dbReference type="PROSITE" id="PS50977">
    <property type="entry name" value="HTH_TETR_2"/>
    <property type="match status" value="1"/>
</dbReference>
<gene>
    <name evidence="6" type="ORF">B5808_11390</name>
</gene>
<dbReference type="SUPFAM" id="SSF48498">
    <property type="entry name" value="Tetracyclin repressor-like, C-terminal domain"/>
    <property type="match status" value="1"/>
</dbReference>
<evidence type="ECO:0000313" key="6">
    <source>
        <dbReference type="EMBL" id="ARJ05757.1"/>
    </source>
</evidence>
<dbReference type="InterPro" id="IPR036271">
    <property type="entry name" value="Tet_transcr_reg_TetR-rel_C_sf"/>
</dbReference>
<evidence type="ECO:0000256" key="3">
    <source>
        <dbReference type="ARBA" id="ARBA00023125"/>
    </source>
</evidence>
<dbReference type="RefSeq" id="WP_085019895.1">
    <property type="nucleotide sequence ID" value="NZ_BMHD01000001.1"/>
</dbReference>
<keyword evidence="2" id="KW-0805">Transcription regulation</keyword>
<name>A0A1X9LKW3_9MICO</name>
<reference evidence="6 7" key="1">
    <citation type="submission" date="2017-04" db="EMBL/GenBank/DDBJ databases">
        <authorList>
            <person name="Afonso C.L."/>
            <person name="Miller P.J."/>
            <person name="Scott M.A."/>
            <person name="Spackman E."/>
            <person name="Goraichik I."/>
            <person name="Dimitrov K.M."/>
            <person name="Suarez D.L."/>
            <person name="Swayne D.E."/>
        </authorList>
    </citation>
    <scope>NUCLEOTIDE SEQUENCE [LARGE SCALE GENOMIC DNA]</scope>
    <source>
        <strain evidence="7">XA(T)</strain>
    </source>
</reference>
<dbReference type="EMBL" id="CP020715">
    <property type="protein sequence ID" value="ARJ05757.1"/>
    <property type="molecule type" value="Genomic_DNA"/>
</dbReference>
<feature type="region of interest" description="Disordered" evidence="5">
    <location>
        <begin position="207"/>
        <end position="243"/>
    </location>
</feature>
<keyword evidence="4" id="KW-0804">Transcription</keyword>
<dbReference type="STRING" id="1619308.B5808_11390"/>
<dbReference type="Gene3D" id="1.10.357.10">
    <property type="entry name" value="Tetracycline Repressor, domain 2"/>
    <property type="match status" value="1"/>
</dbReference>
<sequence length="243" mass="26708">MTQSALEAPLRGEVIVVAHMNVQERRARLVRAAFTVIAERGIAGATTRAITAEAGMALASFHYAFASRDELLTTLIADAVESETSALEVTTRDHASLEDVLVAGLSAYLDGLKADPHRERAMLELTQHAVRDPDTRALAVRQYERYRMLARRSLEAAAHRTGSEWLDPVDELAAQLVALTDGLTLAWLVDEDEVRAEATIRFAARSLASRARPDGARPDRAHPHRARPSRETVTDREGRGERG</sequence>
<proteinExistence type="predicted"/>
<protein>
    <submittedName>
        <fullName evidence="6">Uncharacterized protein</fullName>
    </submittedName>
</protein>
<dbReference type="GO" id="GO:0000976">
    <property type="term" value="F:transcription cis-regulatory region binding"/>
    <property type="evidence" value="ECO:0007669"/>
    <property type="project" value="TreeGrafter"/>
</dbReference>
<keyword evidence="1" id="KW-0678">Repressor</keyword>
<evidence type="ECO:0000313" key="7">
    <source>
        <dbReference type="Proteomes" id="UP000192775"/>
    </source>
</evidence>
<dbReference type="Proteomes" id="UP000192775">
    <property type="component" value="Chromosome"/>
</dbReference>